<accession>A0A6M8G2T2</accession>
<evidence type="ECO:0000313" key="4">
    <source>
        <dbReference type="Proteomes" id="UP000501379"/>
    </source>
</evidence>
<dbReference type="Gene3D" id="3.30.1370.120">
    <property type="match status" value="1"/>
</dbReference>
<reference evidence="3" key="1">
    <citation type="submission" date="2020-07" db="EMBL/GenBank/DDBJ databases">
        <title>Nitrate ammonifying Pseudomonas campi sp. nov. isolated from German agricultural grassland.</title>
        <authorList>
            <person name="Timsy T."/>
            <person name="Ulrich A."/>
            <person name="Spanner T."/>
            <person name="Foesel B."/>
            <person name="Kolb S."/>
            <person name="Horn M.A."/>
            <person name="Behrendt U."/>
        </authorList>
    </citation>
    <scope>NUCLEOTIDE SEQUENCE</scope>
    <source>
        <strain evidence="3">S1-A32-2</strain>
    </source>
</reference>
<gene>
    <name evidence="3" type="ORF">HNE05_08845</name>
</gene>
<evidence type="ECO:0000256" key="1">
    <source>
        <dbReference type="SAM" id="SignalP"/>
    </source>
</evidence>
<keyword evidence="4" id="KW-1185">Reference proteome</keyword>
<feature type="domain" description="NolW-like" evidence="2">
    <location>
        <begin position="22"/>
        <end position="80"/>
    </location>
</feature>
<evidence type="ECO:0000259" key="2">
    <source>
        <dbReference type="Pfam" id="PF03958"/>
    </source>
</evidence>
<feature type="signal peptide" evidence="1">
    <location>
        <begin position="1"/>
        <end position="20"/>
    </location>
</feature>
<dbReference type="AlphaFoldDB" id="A0A6M8G2T2"/>
<name>A0A6M8G2T2_9GAMM</name>
<organism evidence="3 4">
    <name type="scientific">Aquipseudomonas campi</name>
    <dbReference type="NCBI Taxonomy" id="2731681"/>
    <lineage>
        <taxon>Bacteria</taxon>
        <taxon>Pseudomonadati</taxon>
        <taxon>Pseudomonadota</taxon>
        <taxon>Gammaproteobacteria</taxon>
        <taxon>Pseudomonadales</taxon>
        <taxon>Pseudomonadaceae</taxon>
        <taxon>Aquipseudomonas</taxon>
    </lineage>
</organism>
<proteinExistence type="predicted"/>
<dbReference type="InterPro" id="IPR038591">
    <property type="entry name" value="NolW-like_sf"/>
</dbReference>
<dbReference type="InterPro" id="IPR005644">
    <property type="entry name" value="NolW-like"/>
</dbReference>
<dbReference type="Pfam" id="PF03958">
    <property type="entry name" value="Secretin_N"/>
    <property type="match status" value="1"/>
</dbReference>
<dbReference type="EMBL" id="CP053697">
    <property type="protein sequence ID" value="QKE63465.1"/>
    <property type="molecule type" value="Genomic_DNA"/>
</dbReference>
<keyword evidence="1" id="KW-0732">Signal</keyword>
<evidence type="ECO:0000313" key="3">
    <source>
        <dbReference type="EMBL" id="QKE63465.1"/>
    </source>
</evidence>
<sequence length="269" mass="29133">MTLRACLAALLLVVSLPSLAATELIQLNYRTADEVIPVVQSVLDGQGKVSPYGNQLVVNASPEKIQEIRNLLGQLDTAPRRLLISVDTSESGYQDNEGYAVNGSASIGDVDIEAGRGEVHGRDQVRIIRRSTDSQRGGVQQIQTTEGYPALIQVGQSVPLTTTSTGPYGQVYQNTQYRNVTQGYYVTASLTGEIVHISISSNNDRISRNQPDVIDVQSTDTRVSGRLGEWITLGGVSEQSQGNNDGFLRRHSTQGANDMSMRIKVDALD</sequence>
<dbReference type="RefSeq" id="WP_173207038.1">
    <property type="nucleotide sequence ID" value="NZ_CP053697.2"/>
</dbReference>
<feature type="chain" id="PRO_5026864351" evidence="1">
    <location>
        <begin position="21"/>
        <end position="269"/>
    </location>
</feature>
<dbReference type="Proteomes" id="UP000501379">
    <property type="component" value="Chromosome"/>
</dbReference>
<protein>
    <submittedName>
        <fullName evidence="3">Secretin</fullName>
    </submittedName>
</protein>
<dbReference type="KEGG" id="pcam:HNE05_08845"/>